<protein>
    <recommendedName>
        <fullName evidence="9">S-protein homolog</fullName>
    </recommendedName>
</protein>
<dbReference type="GO" id="GO:0060320">
    <property type="term" value="P:rejection of self pollen"/>
    <property type="evidence" value="ECO:0007669"/>
    <property type="project" value="UniProtKB-KW"/>
</dbReference>
<evidence type="ECO:0000256" key="1">
    <source>
        <dbReference type="ARBA" id="ARBA00004613"/>
    </source>
</evidence>
<feature type="chain" id="PRO_5002259696" description="S-protein homolog" evidence="6">
    <location>
        <begin position="24"/>
        <end position="468"/>
    </location>
</feature>
<evidence type="ECO:0000256" key="2">
    <source>
        <dbReference type="ARBA" id="ARBA00005581"/>
    </source>
</evidence>
<comment type="similarity">
    <text evidence="2">Belongs to the plant self-incompatibility (S1) protein family.</text>
</comment>
<keyword evidence="3" id="KW-0713">Self-incompatibility</keyword>
<dbReference type="Pfam" id="PF05938">
    <property type="entry name" value="Self-incomp_S1"/>
    <property type="match status" value="1"/>
</dbReference>
<evidence type="ECO:0000256" key="4">
    <source>
        <dbReference type="ARBA" id="ARBA00022525"/>
    </source>
</evidence>
<name>A0A0D3DIV1_BRAOL</name>
<dbReference type="HOGENOM" id="CLU_584442_0_0_1"/>
<dbReference type="AlphaFoldDB" id="A0A0D3DIV1"/>
<dbReference type="Gramene" id="Bo8g003080.1">
    <property type="protein sequence ID" value="Bo8g003080.1"/>
    <property type="gene ID" value="Bo8g003080"/>
</dbReference>
<dbReference type="Proteomes" id="UP000032141">
    <property type="component" value="Chromosome C8"/>
</dbReference>
<feature type="signal peptide" evidence="6">
    <location>
        <begin position="1"/>
        <end position="23"/>
    </location>
</feature>
<keyword evidence="5 6" id="KW-0732">Signal</keyword>
<dbReference type="InterPro" id="IPR010264">
    <property type="entry name" value="Self-incomp_S1"/>
</dbReference>
<dbReference type="EnsemblPlants" id="Bo8g003080.1">
    <property type="protein sequence ID" value="Bo8g003080.1"/>
    <property type="gene ID" value="Bo8g003080"/>
</dbReference>
<dbReference type="PANTHER" id="PTHR47150">
    <property type="entry name" value="OS12G0169200 PROTEIN"/>
    <property type="match status" value="1"/>
</dbReference>
<keyword evidence="4" id="KW-0964">Secreted</keyword>
<sequence>MKNSPKLCVAFLIMVLLFGLSHELPPLWPRTDLTMTNNLGGPVLTVHCKSKDDDLGVHMVAAKTDYHFSFQPNIWKTTLFFCSFQWNDQVKQFDIFDAPRDQDDGYKFYWTIKPDSPCKLGTMQEMHRRGCPKSIIVLVRYDACDHLCLVLTGALEVEGSRRKQTPTSSYMASSSHINVDESLDDALDELFDQHFEQAFEEFTIHGDQEERRKKIKKRAYIERNREEGHNRLWNDYFSKTPMYPDNFFRRRFRMNKPLFMHIVDRLSNEVQYFRQKKDGLRRISLSPIQKCTAVIRVMAYGYAADTVDEYLRLSESTTRLCLEHFVEGIINLFGDEYLRRTTPADLQHLLAKNCLTAWKGQYARGSSKPTIVLEAVASYDLWIWHASFGPTVEDERDGYTQYNLAEFIQGEENESSHVDYDFDRDRPTNIVNMMGVRTDIRDNPTHHQLKHDLVENIWRKFGDGEDNN</sequence>
<evidence type="ECO:0000256" key="5">
    <source>
        <dbReference type="ARBA" id="ARBA00022729"/>
    </source>
</evidence>
<dbReference type="InterPro" id="IPR006912">
    <property type="entry name" value="Harbinger_derived_prot"/>
</dbReference>
<comment type="subcellular location">
    <subcellularLocation>
        <location evidence="1">Secreted</location>
    </subcellularLocation>
</comment>
<dbReference type="GO" id="GO:0005576">
    <property type="term" value="C:extracellular region"/>
    <property type="evidence" value="ECO:0007669"/>
    <property type="project" value="UniProtKB-SubCell"/>
</dbReference>
<dbReference type="PANTHER" id="PTHR47150:SF5">
    <property type="entry name" value="OS07G0546750 PROTEIN"/>
    <property type="match status" value="1"/>
</dbReference>
<evidence type="ECO:0000256" key="3">
    <source>
        <dbReference type="ARBA" id="ARBA00022471"/>
    </source>
</evidence>
<reference evidence="7" key="2">
    <citation type="submission" date="2015-03" db="UniProtKB">
        <authorList>
            <consortium name="EnsemblPlants"/>
        </authorList>
    </citation>
    <scope>IDENTIFICATION</scope>
</reference>
<evidence type="ECO:0008006" key="9">
    <source>
        <dbReference type="Google" id="ProtNLM"/>
    </source>
</evidence>
<evidence type="ECO:0000313" key="7">
    <source>
        <dbReference type="EnsemblPlants" id="Bo8g003080.1"/>
    </source>
</evidence>
<dbReference type="Pfam" id="PF04827">
    <property type="entry name" value="Plant_tran"/>
    <property type="match status" value="1"/>
</dbReference>
<accession>A0A0D3DIV1</accession>
<dbReference type="STRING" id="109376.A0A0D3DIV1"/>
<organism evidence="7 8">
    <name type="scientific">Brassica oleracea var. oleracea</name>
    <dbReference type="NCBI Taxonomy" id="109376"/>
    <lineage>
        <taxon>Eukaryota</taxon>
        <taxon>Viridiplantae</taxon>
        <taxon>Streptophyta</taxon>
        <taxon>Embryophyta</taxon>
        <taxon>Tracheophyta</taxon>
        <taxon>Spermatophyta</taxon>
        <taxon>Magnoliopsida</taxon>
        <taxon>eudicotyledons</taxon>
        <taxon>Gunneridae</taxon>
        <taxon>Pentapetalae</taxon>
        <taxon>rosids</taxon>
        <taxon>malvids</taxon>
        <taxon>Brassicales</taxon>
        <taxon>Brassicaceae</taxon>
        <taxon>Brassiceae</taxon>
        <taxon>Brassica</taxon>
    </lineage>
</organism>
<proteinExistence type="inferred from homology"/>
<evidence type="ECO:0000313" key="8">
    <source>
        <dbReference type="Proteomes" id="UP000032141"/>
    </source>
</evidence>
<keyword evidence="8" id="KW-1185">Reference proteome</keyword>
<reference evidence="7 8" key="1">
    <citation type="journal article" date="2014" name="Genome Biol.">
        <title>Transcriptome and methylome profiling reveals relics of genome dominance in the mesopolyploid Brassica oleracea.</title>
        <authorList>
            <person name="Parkin I.A."/>
            <person name="Koh C."/>
            <person name="Tang H."/>
            <person name="Robinson S.J."/>
            <person name="Kagale S."/>
            <person name="Clarke W.E."/>
            <person name="Town C.D."/>
            <person name="Nixon J."/>
            <person name="Krishnakumar V."/>
            <person name="Bidwell S.L."/>
            <person name="Denoeud F."/>
            <person name="Belcram H."/>
            <person name="Links M.G."/>
            <person name="Just J."/>
            <person name="Clarke C."/>
            <person name="Bender T."/>
            <person name="Huebert T."/>
            <person name="Mason A.S."/>
            <person name="Pires J.C."/>
            <person name="Barker G."/>
            <person name="Moore J."/>
            <person name="Walley P.G."/>
            <person name="Manoli S."/>
            <person name="Batley J."/>
            <person name="Edwards D."/>
            <person name="Nelson M.N."/>
            <person name="Wang X."/>
            <person name="Paterson A.H."/>
            <person name="King G."/>
            <person name="Bancroft I."/>
            <person name="Chalhoub B."/>
            <person name="Sharpe A.G."/>
        </authorList>
    </citation>
    <scope>NUCLEOTIDE SEQUENCE</scope>
    <source>
        <strain evidence="7 8">cv. TO1000</strain>
    </source>
</reference>
<evidence type="ECO:0000256" key="6">
    <source>
        <dbReference type="SAM" id="SignalP"/>
    </source>
</evidence>